<feature type="region of interest" description="Disordered" evidence="2">
    <location>
        <begin position="107"/>
        <end position="137"/>
    </location>
</feature>
<feature type="coiled-coil region" evidence="1">
    <location>
        <begin position="268"/>
        <end position="330"/>
    </location>
</feature>
<evidence type="ECO:0000313" key="4">
    <source>
        <dbReference type="Proteomes" id="UP001158576"/>
    </source>
</evidence>
<sequence length="540" mass="62405">MNELTVGVTRSRVVAGGHNLRRKNAEKLKLSIQKKGQTALQRHNQNRLRRLIARQGDVLSRNTRYNPKHIKSLNWIYEDMRKKLLQESSRESSIYFQQLNEKLKKQEKQIRRISRDRRRGRQYLRQSSRARRDAEFSMGPSTEELLAVVRQQTEQIRELQSRNQQMQHRMAVIEEDLENSRADFGALKTDTRNMLLERTEGSGSSFVDYETVTFVDQSSNAPIVGNSTMEELIQELVFRIDSMEYRMNQTSAADKPENFTSEEAGGQLVHLISRLDGIEERVQEKNNRLSLLEVSLADSDSLGKVNSRRIRNFEAKISRQFNQLKKLENLRRTVGERYTRIRTELNSIWSRIEPMDRAAPGIGLDTTPVPSAQPSVMVDFDEQLQNIYDSINSTSTILTHLEEYQNDISQKLSDNEDNLLRLNSTVTDTVNSLVDFSGMIMGLQDALENFKTHYSQFKDESDLKFVNTSAHLKSVDATQALSIELFDRMDAVNEEFRERVMWLQDLLVLSQNFTAEIDYDTSSSELSDAFDDSIDDYDTV</sequence>
<evidence type="ECO:0000256" key="2">
    <source>
        <dbReference type="SAM" id="MobiDB-lite"/>
    </source>
</evidence>
<reference evidence="3 4" key="1">
    <citation type="submission" date="2021-04" db="EMBL/GenBank/DDBJ databases">
        <authorList>
            <person name="Bliznina A."/>
        </authorList>
    </citation>
    <scope>NUCLEOTIDE SEQUENCE [LARGE SCALE GENOMIC DNA]</scope>
</reference>
<name>A0ABN7SFT6_OIKDI</name>
<keyword evidence="1" id="KW-0175">Coiled coil</keyword>
<evidence type="ECO:0000256" key="1">
    <source>
        <dbReference type="SAM" id="Coils"/>
    </source>
</evidence>
<gene>
    <name evidence="3" type="ORF">OKIOD_LOCUS7910</name>
</gene>
<feature type="compositionally biased region" description="Basic residues" evidence="2">
    <location>
        <begin position="111"/>
        <end position="122"/>
    </location>
</feature>
<evidence type="ECO:0000313" key="3">
    <source>
        <dbReference type="EMBL" id="CAG5099216.1"/>
    </source>
</evidence>
<proteinExistence type="predicted"/>
<dbReference type="Proteomes" id="UP001158576">
    <property type="component" value="Chromosome XSR"/>
</dbReference>
<dbReference type="SUPFAM" id="SSF57997">
    <property type="entry name" value="Tropomyosin"/>
    <property type="match status" value="1"/>
</dbReference>
<organism evidence="3 4">
    <name type="scientific">Oikopleura dioica</name>
    <name type="common">Tunicate</name>
    <dbReference type="NCBI Taxonomy" id="34765"/>
    <lineage>
        <taxon>Eukaryota</taxon>
        <taxon>Metazoa</taxon>
        <taxon>Chordata</taxon>
        <taxon>Tunicata</taxon>
        <taxon>Appendicularia</taxon>
        <taxon>Copelata</taxon>
        <taxon>Oikopleuridae</taxon>
        <taxon>Oikopleura</taxon>
    </lineage>
</organism>
<accession>A0ABN7SFT6</accession>
<keyword evidence="4" id="KW-1185">Reference proteome</keyword>
<feature type="coiled-coil region" evidence="1">
    <location>
        <begin position="142"/>
        <end position="183"/>
    </location>
</feature>
<protein>
    <submittedName>
        <fullName evidence="3">Oidioi.mRNA.OKI2018_I69.XSR.g16352.t1.cds</fullName>
    </submittedName>
</protein>
<dbReference type="EMBL" id="OU015569">
    <property type="protein sequence ID" value="CAG5099216.1"/>
    <property type="molecule type" value="Genomic_DNA"/>
</dbReference>